<accession>A0A7X2LWW2</accession>
<dbReference type="InterPro" id="IPR002509">
    <property type="entry name" value="NODB_dom"/>
</dbReference>
<dbReference type="PANTHER" id="PTHR10587:SF80">
    <property type="entry name" value="CHITOOLIGOSACCHARIDE DEACETYLASE"/>
    <property type="match status" value="1"/>
</dbReference>
<evidence type="ECO:0000313" key="3">
    <source>
        <dbReference type="Proteomes" id="UP000448867"/>
    </source>
</evidence>
<feature type="domain" description="NodB homology" evidence="1">
    <location>
        <begin position="130"/>
        <end position="306"/>
    </location>
</feature>
<dbReference type="PANTHER" id="PTHR10587">
    <property type="entry name" value="GLYCOSYL TRANSFERASE-RELATED"/>
    <property type="match status" value="1"/>
</dbReference>
<organism evidence="2 3">
    <name type="scientific">Metabacillus lacus</name>
    <dbReference type="NCBI Taxonomy" id="1983721"/>
    <lineage>
        <taxon>Bacteria</taxon>
        <taxon>Bacillati</taxon>
        <taxon>Bacillota</taxon>
        <taxon>Bacilli</taxon>
        <taxon>Bacillales</taxon>
        <taxon>Bacillaceae</taxon>
        <taxon>Metabacillus</taxon>
    </lineage>
</organism>
<dbReference type="RefSeq" id="WP_154305768.1">
    <property type="nucleotide sequence ID" value="NZ_WKKI01000001.1"/>
</dbReference>
<dbReference type="InterPro" id="IPR011330">
    <property type="entry name" value="Glyco_hydro/deAcase_b/a-brl"/>
</dbReference>
<dbReference type="Proteomes" id="UP000448867">
    <property type="component" value="Unassembled WGS sequence"/>
</dbReference>
<dbReference type="OrthoDB" id="9812065at2"/>
<reference evidence="2 3" key="1">
    <citation type="submission" date="2019-11" db="EMBL/GenBank/DDBJ databases">
        <title>Bacillus lacus genome.</title>
        <authorList>
            <person name="Allen C.J."/>
            <person name="Newman J.D."/>
        </authorList>
    </citation>
    <scope>NUCLEOTIDE SEQUENCE [LARGE SCALE GENOMIC DNA]</scope>
    <source>
        <strain evidence="2 3">KCTC 33946</strain>
    </source>
</reference>
<dbReference type="NCBIfam" id="TIGR02873">
    <property type="entry name" value="spore_ylxY"/>
    <property type="match status" value="1"/>
</dbReference>
<dbReference type="CDD" id="cd10950">
    <property type="entry name" value="CE4_BsYlxY_like"/>
    <property type="match status" value="1"/>
</dbReference>
<evidence type="ECO:0000259" key="1">
    <source>
        <dbReference type="PROSITE" id="PS51677"/>
    </source>
</evidence>
<dbReference type="EMBL" id="WKKI01000001">
    <property type="protein sequence ID" value="MRX70641.1"/>
    <property type="molecule type" value="Genomic_DNA"/>
</dbReference>
<dbReference type="SUPFAM" id="SSF88713">
    <property type="entry name" value="Glycoside hydrolase/deacetylase"/>
    <property type="match status" value="1"/>
</dbReference>
<comment type="caution">
    <text evidence="2">The sequence shown here is derived from an EMBL/GenBank/DDBJ whole genome shotgun (WGS) entry which is preliminary data.</text>
</comment>
<keyword evidence="3" id="KW-1185">Reference proteome</keyword>
<dbReference type="InterPro" id="IPR014228">
    <property type="entry name" value="Spore_polysacc_deacetyl_YlxY"/>
</dbReference>
<dbReference type="InterPro" id="IPR050248">
    <property type="entry name" value="Polysacc_deacetylase_ArnD"/>
</dbReference>
<sequence>MHRYVIRLVAAAIIAAVCTVIIRNPYSSLYMEQIKSESTSASERYSDLNQEIAEKAEKLYIPPQDAQIHRVWKAIPGYNGISVDVEASFNKMKKKGVFNEKLLVYRQIPPGIHLADLPAEPVYMGHPDKPMAAFLINVAWGNEYIPTMLETLKKHHVKATFFLEGRWVKENPDLAKMITDAGQEVGNHSYTHPDMAQISSASIREQLQKTNDVIKTTTGVTPSLFAPPSGSYRMETVGIADELGLKTIMWSVDTIDWQKPEPAVLMDRVLKKVHNGAMILMHPTESSTASMEELIVTIKNRGISLGSVSMLLDEERHLPSAKIKEN</sequence>
<evidence type="ECO:0000313" key="2">
    <source>
        <dbReference type="EMBL" id="MRX70641.1"/>
    </source>
</evidence>
<proteinExistence type="predicted"/>
<protein>
    <submittedName>
        <fullName evidence="2">Polysaccharide deacetylase family protein</fullName>
    </submittedName>
</protein>
<dbReference type="GO" id="GO:0016810">
    <property type="term" value="F:hydrolase activity, acting on carbon-nitrogen (but not peptide) bonds"/>
    <property type="evidence" value="ECO:0007669"/>
    <property type="project" value="InterPro"/>
</dbReference>
<gene>
    <name evidence="2" type="ORF">GJU40_00470</name>
</gene>
<dbReference type="Gene3D" id="3.20.20.370">
    <property type="entry name" value="Glycoside hydrolase/deacetylase"/>
    <property type="match status" value="1"/>
</dbReference>
<dbReference type="GO" id="GO:0016020">
    <property type="term" value="C:membrane"/>
    <property type="evidence" value="ECO:0007669"/>
    <property type="project" value="TreeGrafter"/>
</dbReference>
<dbReference type="Pfam" id="PF01522">
    <property type="entry name" value="Polysacc_deac_1"/>
    <property type="match status" value="1"/>
</dbReference>
<name>A0A7X2LWW2_9BACI</name>
<dbReference type="PROSITE" id="PS51677">
    <property type="entry name" value="NODB"/>
    <property type="match status" value="1"/>
</dbReference>
<dbReference type="GO" id="GO:0005975">
    <property type="term" value="P:carbohydrate metabolic process"/>
    <property type="evidence" value="ECO:0007669"/>
    <property type="project" value="InterPro"/>
</dbReference>
<dbReference type="AlphaFoldDB" id="A0A7X2LWW2"/>